<keyword evidence="1" id="KW-0472">Membrane</keyword>
<dbReference type="EMBL" id="JAIWYP010000006">
    <property type="protein sequence ID" value="KAH3813964.1"/>
    <property type="molecule type" value="Genomic_DNA"/>
</dbReference>
<name>A0A9D4JKS7_DREPO</name>
<proteinExistence type="predicted"/>
<sequence>MIMPISLLENWNAQMKALTKYTQFTIVTLPHGQTKMYQTQLCRWYNSGAKSARMPTTKQSLCLYIAVLVLVGPVRLLRLIICTIKGSQYMR</sequence>
<comment type="caution">
    <text evidence="2">The sequence shown here is derived from an EMBL/GenBank/DDBJ whole genome shotgun (WGS) entry which is preliminary data.</text>
</comment>
<keyword evidence="1" id="KW-1133">Transmembrane helix</keyword>
<organism evidence="2 3">
    <name type="scientific">Dreissena polymorpha</name>
    <name type="common">Zebra mussel</name>
    <name type="synonym">Mytilus polymorpha</name>
    <dbReference type="NCBI Taxonomy" id="45954"/>
    <lineage>
        <taxon>Eukaryota</taxon>
        <taxon>Metazoa</taxon>
        <taxon>Spiralia</taxon>
        <taxon>Lophotrochozoa</taxon>
        <taxon>Mollusca</taxon>
        <taxon>Bivalvia</taxon>
        <taxon>Autobranchia</taxon>
        <taxon>Heteroconchia</taxon>
        <taxon>Euheterodonta</taxon>
        <taxon>Imparidentia</taxon>
        <taxon>Neoheterodontei</taxon>
        <taxon>Myida</taxon>
        <taxon>Dreissenoidea</taxon>
        <taxon>Dreissenidae</taxon>
        <taxon>Dreissena</taxon>
    </lineage>
</organism>
<accession>A0A9D4JKS7</accession>
<evidence type="ECO:0000313" key="3">
    <source>
        <dbReference type="Proteomes" id="UP000828390"/>
    </source>
</evidence>
<dbReference type="Proteomes" id="UP000828390">
    <property type="component" value="Unassembled WGS sequence"/>
</dbReference>
<feature type="transmembrane region" description="Helical" evidence="1">
    <location>
        <begin position="61"/>
        <end position="81"/>
    </location>
</feature>
<gene>
    <name evidence="2" type="ORF">DPMN_142438</name>
</gene>
<dbReference type="AlphaFoldDB" id="A0A9D4JKS7"/>
<evidence type="ECO:0000313" key="2">
    <source>
        <dbReference type="EMBL" id="KAH3813964.1"/>
    </source>
</evidence>
<protein>
    <submittedName>
        <fullName evidence="2">Uncharacterized protein</fullName>
    </submittedName>
</protein>
<keyword evidence="3" id="KW-1185">Reference proteome</keyword>
<keyword evidence="1" id="KW-0812">Transmembrane</keyword>
<evidence type="ECO:0000256" key="1">
    <source>
        <dbReference type="SAM" id="Phobius"/>
    </source>
</evidence>
<reference evidence="2" key="2">
    <citation type="submission" date="2020-11" db="EMBL/GenBank/DDBJ databases">
        <authorList>
            <person name="McCartney M.A."/>
            <person name="Auch B."/>
            <person name="Kono T."/>
            <person name="Mallez S."/>
            <person name="Becker A."/>
            <person name="Gohl D.M."/>
            <person name="Silverstein K.A.T."/>
            <person name="Koren S."/>
            <person name="Bechman K.B."/>
            <person name="Herman A."/>
            <person name="Abrahante J.E."/>
            <person name="Garbe J."/>
        </authorList>
    </citation>
    <scope>NUCLEOTIDE SEQUENCE</scope>
    <source>
        <strain evidence="2">Duluth1</strain>
        <tissue evidence="2">Whole animal</tissue>
    </source>
</reference>
<reference evidence="2" key="1">
    <citation type="journal article" date="2019" name="bioRxiv">
        <title>The Genome of the Zebra Mussel, Dreissena polymorpha: A Resource for Invasive Species Research.</title>
        <authorList>
            <person name="McCartney M.A."/>
            <person name="Auch B."/>
            <person name="Kono T."/>
            <person name="Mallez S."/>
            <person name="Zhang Y."/>
            <person name="Obille A."/>
            <person name="Becker A."/>
            <person name="Abrahante J.E."/>
            <person name="Garbe J."/>
            <person name="Badalamenti J.P."/>
            <person name="Herman A."/>
            <person name="Mangelson H."/>
            <person name="Liachko I."/>
            <person name="Sullivan S."/>
            <person name="Sone E.D."/>
            <person name="Koren S."/>
            <person name="Silverstein K.A.T."/>
            <person name="Beckman K.B."/>
            <person name="Gohl D.M."/>
        </authorList>
    </citation>
    <scope>NUCLEOTIDE SEQUENCE</scope>
    <source>
        <strain evidence="2">Duluth1</strain>
        <tissue evidence="2">Whole animal</tissue>
    </source>
</reference>